<dbReference type="KEGG" id="tzo:THMIRHAT_08250"/>
<dbReference type="Gene3D" id="3.30.420.10">
    <property type="entry name" value="Ribonuclease H-like superfamily/Ribonuclease H"/>
    <property type="match status" value="1"/>
</dbReference>
<gene>
    <name evidence="2" type="ORF">THMIRHAT_07910</name>
    <name evidence="3" type="ORF">THMIRHAT_08250</name>
</gene>
<evidence type="ECO:0000313" key="4">
    <source>
        <dbReference type="Proteomes" id="UP000501466"/>
    </source>
</evidence>
<dbReference type="EMBL" id="AP021888">
    <property type="protein sequence ID" value="BBP43079.1"/>
    <property type="molecule type" value="Genomic_DNA"/>
</dbReference>
<dbReference type="KEGG" id="tzo:THMIRHAT_07910"/>
<organism evidence="2 4">
    <name type="scientific">Thiosulfativibrio zosterae</name>
    <dbReference type="NCBI Taxonomy" id="2675053"/>
    <lineage>
        <taxon>Bacteria</taxon>
        <taxon>Pseudomonadati</taxon>
        <taxon>Pseudomonadota</taxon>
        <taxon>Gammaproteobacteria</taxon>
        <taxon>Thiotrichales</taxon>
        <taxon>Piscirickettsiaceae</taxon>
        <taxon>Thiosulfativibrio</taxon>
    </lineage>
</organism>
<reference evidence="4" key="1">
    <citation type="submission" date="2019-11" db="EMBL/GenBank/DDBJ databases">
        <title>Isolation and characterization of two novel species in the genus Thiomicrorhabdus.</title>
        <authorList>
            <person name="Mochizuki J."/>
            <person name="Kojima H."/>
            <person name="Fukui M."/>
        </authorList>
    </citation>
    <scope>NUCLEOTIDE SEQUENCE [LARGE SCALE GENOMIC DNA]</scope>
    <source>
        <strain evidence="4">AkT22</strain>
    </source>
</reference>
<evidence type="ECO:0000259" key="1">
    <source>
        <dbReference type="PROSITE" id="PS50994"/>
    </source>
</evidence>
<dbReference type="GO" id="GO:0015074">
    <property type="term" value="P:DNA integration"/>
    <property type="evidence" value="ECO:0007669"/>
    <property type="project" value="InterPro"/>
</dbReference>
<reference evidence="2" key="2">
    <citation type="journal article" date="2021" name="Arch.">
        <title>Thiosulfativibrio zosterae gen. nov., sp. nov., and Thiosulfatimonas sediminis gen. nov., sp. nov.</title>
        <authorList>
            <person name="Mochizuki J."/>
            <person name="Kojima H."/>
            <person name="Fukui M."/>
        </authorList>
    </citation>
    <scope>NUCLEOTIDE SEQUENCE</scope>
    <source>
        <strain evidence="2">AkT22</strain>
    </source>
</reference>
<dbReference type="InterPro" id="IPR050900">
    <property type="entry name" value="Transposase_IS3/IS150/IS904"/>
</dbReference>
<evidence type="ECO:0000313" key="2">
    <source>
        <dbReference type="EMBL" id="BBP43045.1"/>
    </source>
</evidence>
<dbReference type="AlphaFoldDB" id="A0A6F8PLT4"/>
<dbReference type="PROSITE" id="PS50994">
    <property type="entry name" value="INTEGRASE"/>
    <property type="match status" value="1"/>
</dbReference>
<dbReference type="PANTHER" id="PTHR46889">
    <property type="entry name" value="TRANSPOSASE INSF FOR INSERTION SEQUENCE IS3B-RELATED"/>
    <property type="match status" value="1"/>
</dbReference>
<dbReference type="EMBL" id="AP021888">
    <property type="protein sequence ID" value="BBP43045.1"/>
    <property type="molecule type" value="Genomic_DNA"/>
</dbReference>
<name>A0A6F8PLT4_9GAMM</name>
<dbReference type="Pfam" id="PF00665">
    <property type="entry name" value="rve"/>
    <property type="match status" value="1"/>
</dbReference>
<proteinExistence type="predicted"/>
<dbReference type="InterPro" id="IPR025948">
    <property type="entry name" value="HTH-like_dom"/>
</dbReference>
<dbReference type="SUPFAM" id="SSF53098">
    <property type="entry name" value="Ribonuclease H-like"/>
    <property type="match status" value="1"/>
</dbReference>
<evidence type="ECO:0000313" key="3">
    <source>
        <dbReference type="EMBL" id="BBP43079.1"/>
    </source>
</evidence>
<dbReference type="Pfam" id="PF13276">
    <property type="entry name" value="HTH_21"/>
    <property type="match status" value="1"/>
</dbReference>
<dbReference type="PANTHER" id="PTHR46889:SF4">
    <property type="entry name" value="TRANSPOSASE INSO FOR INSERTION SEQUENCE ELEMENT IS911B-RELATED"/>
    <property type="match status" value="1"/>
</dbReference>
<accession>A0A6F8PLT4</accession>
<feature type="domain" description="Integrase catalytic" evidence="1">
    <location>
        <begin position="89"/>
        <end position="158"/>
    </location>
</feature>
<dbReference type="GO" id="GO:0003676">
    <property type="term" value="F:nucleic acid binding"/>
    <property type="evidence" value="ECO:0007669"/>
    <property type="project" value="InterPro"/>
</dbReference>
<sequence length="158" mass="18129">MPISSFHSWLKLDLTDKVGEQKDNADLIKDAFTTLKGNAGARGIKGYLANEKKVTMSRRKIARIMREQGLIVQTRKKFKKANSAAINDPKIKPNLLKREFKVCYINQVWVGDITQVKTQQGWMYLATYIDLYSRKVVGWALESHMRSELIETALKRAL</sequence>
<dbReference type="Proteomes" id="UP000501466">
    <property type="component" value="Chromosome"/>
</dbReference>
<dbReference type="InterPro" id="IPR001584">
    <property type="entry name" value="Integrase_cat-core"/>
</dbReference>
<protein>
    <recommendedName>
        <fullName evidence="1">Integrase catalytic domain-containing protein</fullName>
    </recommendedName>
</protein>
<dbReference type="InterPro" id="IPR012337">
    <property type="entry name" value="RNaseH-like_sf"/>
</dbReference>
<dbReference type="InterPro" id="IPR036397">
    <property type="entry name" value="RNaseH_sf"/>
</dbReference>
<keyword evidence="4" id="KW-1185">Reference proteome</keyword>